<dbReference type="PANTHER" id="PTHR33507">
    <property type="entry name" value="INNER MEMBRANE PROTEIN YBBJ"/>
    <property type="match status" value="1"/>
</dbReference>
<dbReference type="Pfam" id="PF01957">
    <property type="entry name" value="NfeD"/>
    <property type="match status" value="1"/>
</dbReference>
<evidence type="ECO:0000256" key="4">
    <source>
        <dbReference type="ARBA" id="ARBA00023136"/>
    </source>
</evidence>
<dbReference type="EMBL" id="CP051167">
    <property type="protein sequence ID" value="QIZ73810.1"/>
    <property type="molecule type" value="Genomic_DNA"/>
</dbReference>
<evidence type="ECO:0000313" key="8">
    <source>
        <dbReference type="Proteomes" id="UP000500857"/>
    </source>
</evidence>
<dbReference type="Proteomes" id="UP000500857">
    <property type="component" value="Chromosome"/>
</dbReference>
<keyword evidence="4 5" id="KW-0472">Membrane</keyword>
<accession>A0A6H1U6M8</accession>
<reference evidence="7 8" key="1">
    <citation type="submission" date="2020-04" db="EMBL/GenBank/DDBJ databases">
        <authorList>
            <person name="Basu S."/>
            <person name="Maruthanayagam V."/>
            <person name="Chakraborty S."/>
            <person name="Pramanik A."/>
            <person name="Mukherjee J."/>
            <person name="Brink B."/>
        </authorList>
    </citation>
    <scope>NUCLEOTIDE SEQUENCE [LARGE SCALE GENOMIC DNA]</scope>
    <source>
        <strain evidence="7 8">AP17</strain>
    </source>
</reference>
<dbReference type="InterPro" id="IPR012340">
    <property type="entry name" value="NA-bd_OB-fold"/>
</dbReference>
<dbReference type="InterPro" id="IPR052165">
    <property type="entry name" value="Membrane_assoc_protease"/>
</dbReference>
<dbReference type="RefSeq" id="WP_168571949.1">
    <property type="nucleotide sequence ID" value="NZ_CP051167.1"/>
</dbReference>
<feature type="domain" description="NfeD-like C-terminal" evidence="6">
    <location>
        <begin position="84"/>
        <end position="137"/>
    </location>
</feature>
<feature type="transmembrane region" description="Helical" evidence="5">
    <location>
        <begin position="6"/>
        <end position="23"/>
    </location>
</feature>
<feature type="transmembrane region" description="Helical" evidence="5">
    <location>
        <begin position="53"/>
        <end position="71"/>
    </location>
</feature>
<keyword evidence="8" id="KW-1185">Reference proteome</keyword>
<dbReference type="PANTHER" id="PTHR33507:SF3">
    <property type="entry name" value="INNER MEMBRANE PROTEIN YBBJ"/>
    <property type="match status" value="1"/>
</dbReference>
<evidence type="ECO:0000256" key="1">
    <source>
        <dbReference type="ARBA" id="ARBA00004141"/>
    </source>
</evidence>
<dbReference type="KEGG" id="oxy:HCG48_17580"/>
<organism evidence="7 8">
    <name type="scientific">Oxynema aestuarii AP17</name>
    <dbReference type="NCBI Taxonomy" id="2064643"/>
    <lineage>
        <taxon>Bacteria</taxon>
        <taxon>Bacillati</taxon>
        <taxon>Cyanobacteriota</taxon>
        <taxon>Cyanophyceae</taxon>
        <taxon>Oscillatoriophycideae</taxon>
        <taxon>Oscillatoriales</taxon>
        <taxon>Oscillatoriaceae</taxon>
        <taxon>Oxynema</taxon>
        <taxon>Oxynema aestuarii</taxon>
    </lineage>
</organism>
<evidence type="ECO:0000313" key="7">
    <source>
        <dbReference type="EMBL" id="QIZ73810.1"/>
    </source>
</evidence>
<name>A0A6H1U6M8_9CYAN</name>
<gene>
    <name evidence="7" type="ORF">HCG48_17580</name>
</gene>
<protein>
    <submittedName>
        <fullName evidence="7">NfeD family protein</fullName>
    </submittedName>
</protein>
<evidence type="ECO:0000256" key="3">
    <source>
        <dbReference type="ARBA" id="ARBA00022989"/>
    </source>
</evidence>
<dbReference type="InterPro" id="IPR002810">
    <property type="entry name" value="NfeD-like_C"/>
</dbReference>
<comment type="subcellular location">
    <subcellularLocation>
        <location evidence="1">Membrane</location>
        <topology evidence="1">Multi-pass membrane protein</topology>
    </subcellularLocation>
</comment>
<sequence length="142" mass="15569">MLFNPTMAWLLAGSILCLMELFVPTALVEFTMGLSAFIVAGISLILPQPSLQVLLWMILSALGLFLSRQLLPKRKVSTLEDADEAETLTEIRPGEAGRVLYEGNSWRALCEDPDNAIGPNQKVLVVGRKGNTLLVVPEKLLH</sequence>
<dbReference type="GO" id="GO:0005886">
    <property type="term" value="C:plasma membrane"/>
    <property type="evidence" value="ECO:0007669"/>
    <property type="project" value="TreeGrafter"/>
</dbReference>
<evidence type="ECO:0000256" key="2">
    <source>
        <dbReference type="ARBA" id="ARBA00022692"/>
    </source>
</evidence>
<evidence type="ECO:0000259" key="6">
    <source>
        <dbReference type="Pfam" id="PF01957"/>
    </source>
</evidence>
<dbReference type="AlphaFoldDB" id="A0A6H1U6M8"/>
<keyword evidence="2 5" id="KW-0812">Transmembrane</keyword>
<keyword evidence="3 5" id="KW-1133">Transmembrane helix</keyword>
<dbReference type="Gene3D" id="2.40.50.140">
    <property type="entry name" value="Nucleic acid-binding proteins"/>
    <property type="match status" value="1"/>
</dbReference>
<evidence type="ECO:0000256" key="5">
    <source>
        <dbReference type="SAM" id="Phobius"/>
    </source>
</evidence>
<proteinExistence type="predicted"/>